<feature type="transmembrane region" description="Helical" evidence="8">
    <location>
        <begin position="352"/>
        <end position="375"/>
    </location>
</feature>
<keyword evidence="8" id="KW-0997">Cell inner membrane</keyword>
<dbReference type="GO" id="GO:0015385">
    <property type="term" value="F:sodium:proton antiporter activity"/>
    <property type="evidence" value="ECO:0007669"/>
    <property type="project" value="TreeGrafter"/>
</dbReference>
<keyword evidence="3 8" id="KW-0813">Transport</keyword>
<dbReference type="InterPro" id="IPR004812">
    <property type="entry name" value="Efflux_drug-R_Bcr/CmlA"/>
</dbReference>
<dbReference type="InterPro" id="IPR036259">
    <property type="entry name" value="MFS_trans_sf"/>
</dbReference>
<keyword evidence="6 8" id="KW-1133">Transmembrane helix</keyword>
<comment type="subcellular location">
    <subcellularLocation>
        <location evidence="8">Cell inner membrane</location>
        <topology evidence="8">Multi-pass membrane protein</topology>
    </subcellularLocation>
    <subcellularLocation>
        <location evidence="1">Cell membrane</location>
        <topology evidence="1">Multi-pass membrane protein</topology>
    </subcellularLocation>
</comment>
<evidence type="ECO:0000313" key="10">
    <source>
        <dbReference type="EMBL" id="OYQ17038.1"/>
    </source>
</evidence>
<evidence type="ECO:0000313" key="11">
    <source>
        <dbReference type="Proteomes" id="UP000216361"/>
    </source>
</evidence>
<dbReference type="Proteomes" id="UP000216361">
    <property type="component" value="Unassembled WGS sequence"/>
</dbReference>
<evidence type="ECO:0000256" key="6">
    <source>
        <dbReference type="ARBA" id="ARBA00022989"/>
    </source>
</evidence>
<proteinExistence type="inferred from homology"/>
<keyword evidence="11" id="KW-1185">Reference proteome</keyword>
<evidence type="ECO:0000256" key="1">
    <source>
        <dbReference type="ARBA" id="ARBA00004651"/>
    </source>
</evidence>
<feature type="transmembrane region" description="Helical" evidence="8">
    <location>
        <begin position="255"/>
        <end position="278"/>
    </location>
</feature>
<feature type="transmembrane region" description="Helical" evidence="8">
    <location>
        <begin position="290"/>
        <end position="313"/>
    </location>
</feature>
<dbReference type="GO" id="GO:0005886">
    <property type="term" value="C:plasma membrane"/>
    <property type="evidence" value="ECO:0007669"/>
    <property type="project" value="UniProtKB-SubCell"/>
</dbReference>
<dbReference type="PANTHER" id="PTHR23502">
    <property type="entry name" value="MAJOR FACILITATOR SUPERFAMILY"/>
    <property type="match status" value="1"/>
</dbReference>
<protein>
    <recommendedName>
        <fullName evidence="8">Bcr/CflA family efflux transporter</fullName>
    </recommendedName>
</protein>
<dbReference type="RefSeq" id="WP_094410676.1">
    <property type="nucleotide sequence ID" value="NZ_BMJZ01000002.1"/>
</dbReference>
<reference evidence="10 11" key="1">
    <citation type="submission" date="2017-07" db="EMBL/GenBank/DDBJ databases">
        <title>Elstera cyanobacteriorum sp. nov., a novel bacterium isolated from cyanobacterial aggregates in a eutrophic lake.</title>
        <authorList>
            <person name="Cai H."/>
        </authorList>
    </citation>
    <scope>NUCLEOTIDE SEQUENCE [LARGE SCALE GENOMIC DNA]</scope>
    <source>
        <strain evidence="10 11">TH019</strain>
    </source>
</reference>
<comment type="similarity">
    <text evidence="2 8">Belongs to the major facilitator superfamily. Bcr/CmlA family.</text>
</comment>
<dbReference type="PROSITE" id="PS50850">
    <property type="entry name" value="MFS"/>
    <property type="match status" value="1"/>
</dbReference>
<dbReference type="AlphaFoldDB" id="A0A255XJD1"/>
<feature type="transmembrane region" description="Helical" evidence="8">
    <location>
        <begin position="319"/>
        <end position="345"/>
    </location>
</feature>
<dbReference type="GO" id="GO:1990961">
    <property type="term" value="P:xenobiotic detoxification by transmembrane export across the plasma membrane"/>
    <property type="evidence" value="ECO:0007669"/>
    <property type="project" value="InterPro"/>
</dbReference>
<comment type="caution">
    <text evidence="10">The sequence shown here is derived from an EMBL/GenBank/DDBJ whole genome shotgun (WGS) entry which is preliminary data.</text>
</comment>
<evidence type="ECO:0000256" key="8">
    <source>
        <dbReference type="RuleBase" id="RU365088"/>
    </source>
</evidence>
<name>A0A255XJD1_9PROT</name>
<dbReference type="FunFam" id="1.20.1720.10:FF:000005">
    <property type="entry name" value="Bcr/CflA family efflux transporter"/>
    <property type="match status" value="1"/>
</dbReference>
<dbReference type="EMBL" id="NOXS01000035">
    <property type="protein sequence ID" value="OYQ17038.1"/>
    <property type="molecule type" value="Genomic_DNA"/>
</dbReference>
<dbReference type="SUPFAM" id="SSF103473">
    <property type="entry name" value="MFS general substrate transporter"/>
    <property type="match status" value="1"/>
</dbReference>
<organism evidence="10 11">
    <name type="scientific">Elstera cyanobacteriorum</name>
    <dbReference type="NCBI Taxonomy" id="2022747"/>
    <lineage>
        <taxon>Bacteria</taxon>
        <taxon>Pseudomonadati</taxon>
        <taxon>Pseudomonadota</taxon>
        <taxon>Alphaproteobacteria</taxon>
        <taxon>Rhodospirillales</taxon>
        <taxon>Rhodospirillaceae</taxon>
        <taxon>Elstera</taxon>
    </lineage>
</organism>
<keyword evidence="7 8" id="KW-0472">Membrane</keyword>
<dbReference type="OrthoDB" id="9800416at2"/>
<feature type="transmembrane region" description="Helical" evidence="8">
    <location>
        <begin position="86"/>
        <end position="105"/>
    </location>
</feature>
<evidence type="ECO:0000256" key="5">
    <source>
        <dbReference type="ARBA" id="ARBA00022692"/>
    </source>
</evidence>
<feature type="domain" description="Major facilitator superfamily (MFS) profile" evidence="9">
    <location>
        <begin position="20"/>
        <end position="411"/>
    </location>
</feature>
<accession>A0A255XJD1</accession>
<evidence type="ECO:0000256" key="7">
    <source>
        <dbReference type="ARBA" id="ARBA00023136"/>
    </source>
</evidence>
<keyword evidence="5 8" id="KW-0812">Transmembrane</keyword>
<gene>
    <name evidence="10" type="ORF">CHR90_18970</name>
</gene>
<evidence type="ECO:0000256" key="4">
    <source>
        <dbReference type="ARBA" id="ARBA00022475"/>
    </source>
</evidence>
<feature type="transmembrane region" description="Helical" evidence="8">
    <location>
        <begin position="55"/>
        <end position="74"/>
    </location>
</feature>
<dbReference type="GO" id="GO:0042910">
    <property type="term" value="F:xenobiotic transmembrane transporter activity"/>
    <property type="evidence" value="ECO:0007669"/>
    <property type="project" value="InterPro"/>
</dbReference>
<feature type="transmembrane region" description="Helical" evidence="8">
    <location>
        <begin position="174"/>
        <end position="194"/>
    </location>
</feature>
<evidence type="ECO:0000256" key="2">
    <source>
        <dbReference type="ARBA" id="ARBA00006236"/>
    </source>
</evidence>
<feature type="transmembrane region" description="Helical" evidence="8">
    <location>
        <begin position="224"/>
        <end position="243"/>
    </location>
</feature>
<dbReference type="Gene3D" id="1.20.1720.10">
    <property type="entry name" value="Multidrug resistance protein D"/>
    <property type="match status" value="1"/>
</dbReference>
<dbReference type="InterPro" id="IPR020846">
    <property type="entry name" value="MFS_dom"/>
</dbReference>
<evidence type="ECO:0000259" key="9">
    <source>
        <dbReference type="PROSITE" id="PS50850"/>
    </source>
</evidence>
<feature type="transmembrane region" description="Helical" evidence="8">
    <location>
        <begin position="12"/>
        <end position="35"/>
    </location>
</feature>
<dbReference type="InterPro" id="IPR011701">
    <property type="entry name" value="MFS"/>
</dbReference>
<keyword evidence="4" id="KW-1003">Cell membrane</keyword>
<dbReference type="PRINTS" id="PR01035">
    <property type="entry name" value="TCRTETA"/>
</dbReference>
<feature type="transmembrane region" description="Helical" evidence="8">
    <location>
        <begin position="111"/>
        <end position="132"/>
    </location>
</feature>
<dbReference type="InterPro" id="IPR001958">
    <property type="entry name" value="Tet-R_TetA/multi-R_MdtG-like"/>
</dbReference>
<dbReference type="Pfam" id="PF07690">
    <property type="entry name" value="MFS_1"/>
    <property type="match status" value="1"/>
</dbReference>
<feature type="transmembrane region" description="Helical" evidence="8">
    <location>
        <begin position="144"/>
        <end position="168"/>
    </location>
</feature>
<dbReference type="PANTHER" id="PTHR23502:SF132">
    <property type="entry name" value="POLYAMINE TRANSPORTER 2-RELATED"/>
    <property type="match status" value="1"/>
</dbReference>
<feature type="transmembrane region" description="Helical" evidence="8">
    <location>
        <begin position="381"/>
        <end position="401"/>
    </location>
</feature>
<dbReference type="NCBIfam" id="NF008314">
    <property type="entry name" value="PRK11102.1"/>
    <property type="match status" value="1"/>
</dbReference>
<evidence type="ECO:0000256" key="3">
    <source>
        <dbReference type="ARBA" id="ARBA00022448"/>
    </source>
</evidence>
<dbReference type="NCBIfam" id="TIGR00710">
    <property type="entry name" value="efflux_Bcr_CflA"/>
    <property type="match status" value="1"/>
</dbReference>
<sequence>MNNQSSAAARPATALPFPVLAAVLGLMSMFGAISIDMYLPALPAMEAALRADPAAIQLTLGGFLVGFGLAQLVYGPVSDSLGRRPVALGGILLYLVGSILCATAGSVETLILARLLQGIGASAGPVMARAMVRDLYGRDQSARMYSILMLLMGAAPMAAPVVGGQLLIFFDWRAIFWTLTGFGILCLIVAFTLAPETLARDRRSQGTLRVALHHYRELIRSRPFLGYCLSAGCLYAAMFTYIAGTPHVYITVMGISPQTFGFLFGGNVVGMMILSAVNSRVVTRVGSDRMLGYGLMLTLVGASLLLVTASFNLFGVAGIAVPLFIMLAALGMVGANSMAGALAAYPHMAGAAAALGGVLPFILGMGAGVLLGLFHDASARPMAYIMFALVLTGFGTHRWLVVAAKKKAAAA</sequence>
<dbReference type="CDD" id="cd17320">
    <property type="entry name" value="MFS_MdfA_MDR_like"/>
    <property type="match status" value="1"/>
</dbReference>